<reference evidence="1 2" key="1">
    <citation type="submission" date="2013-01" db="EMBL/GenBank/DDBJ databases">
        <authorList>
            <person name="Harkins D.M."/>
            <person name="Durkin A.S."/>
            <person name="Brinkac L.M."/>
            <person name="Haft D.H."/>
            <person name="Selengut J.D."/>
            <person name="Sanka R."/>
            <person name="DePew J."/>
            <person name="Purushe J."/>
            <person name="Tulsiani S.M."/>
            <person name="Graham G.C."/>
            <person name="Burns M.-A."/>
            <person name="Dohnt M.F."/>
            <person name="Smythe L.D."/>
            <person name="McKay D.B."/>
            <person name="Craig S.B."/>
            <person name="Vinetz J.M."/>
            <person name="Sutton G.G."/>
            <person name="Nierman W.C."/>
            <person name="Fouts D.E."/>
        </authorList>
    </citation>
    <scope>NUCLEOTIDE SEQUENCE [LARGE SCALE GENOMIC DNA]</scope>
    <source>
        <strain evidence="1 2">LT2116</strain>
    </source>
</reference>
<name>M3EP02_9LEPT</name>
<evidence type="ECO:0000313" key="2">
    <source>
        <dbReference type="Proteomes" id="UP000011770"/>
    </source>
</evidence>
<proteinExistence type="predicted"/>
<sequence>MTAAGVKEVHHFLQRLSAEELWSRLDRETHSKGKCISG</sequence>
<dbReference type="AlphaFoldDB" id="M3EP02"/>
<gene>
    <name evidence="1" type="ORF">LEP1GSC188_2867</name>
</gene>
<dbReference type="EMBL" id="AHOR02000017">
    <property type="protein sequence ID" value="EMF82788.1"/>
    <property type="molecule type" value="Genomic_DNA"/>
</dbReference>
<comment type="caution">
    <text evidence="1">The sequence shown here is derived from an EMBL/GenBank/DDBJ whole genome shotgun (WGS) entry which is preliminary data.</text>
</comment>
<dbReference type="Proteomes" id="UP000011770">
    <property type="component" value="Unassembled WGS sequence"/>
</dbReference>
<protein>
    <submittedName>
        <fullName evidence="1">Uncharacterized protein</fullName>
    </submittedName>
</protein>
<accession>M3EP02</accession>
<organism evidence="1 2">
    <name type="scientific">Leptospira weilii serovar Topaz str. LT2116</name>
    <dbReference type="NCBI Taxonomy" id="1088540"/>
    <lineage>
        <taxon>Bacteria</taxon>
        <taxon>Pseudomonadati</taxon>
        <taxon>Spirochaetota</taxon>
        <taxon>Spirochaetia</taxon>
        <taxon>Leptospirales</taxon>
        <taxon>Leptospiraceae</taxon>
        <taxon>Leptospira</taxon>
    </lineage>
</organism>
<evidence type="ECO:0000313" key="1">
    <source>
        <dbReference type="EMBL" id="EMF82788.1"/>
    </source>
</evidence>